<keyword evidence="2" id="KW-1185">Reference proteome</keyword>
<reference evidence="1" key="1">
    <citation type="submission" date="2021-06" db="EMBL/GenBank/DDBJ databases">
        <authorList>
            <person name="Kallberg Y."/>
            <person name="Tangrot J."/>
            <person name="Rosling A."/>
        </authorList>
    </citation>
    <scope>NUCLEOTIDE SEQUENCE</scope>
    <source>
        <strain evidence="1">MA461A</strain>
    </source>
</reference>
<comment type="caution">
    <text evidence="1">The sequence shown here is derived from an EMBL/GenBank/DDBJ whole genome shotgun (WGS) entry which is preliminary data.</text>
</comment>
<feature type="non-terminal residue" evidence="1">
    <location>
        <position position="105"/>
    </location>
</feature>
<protein>
    <submittedName>
        <fullName evidence="1">28025_t:CDS:1</fullName>
    </submittedName>
</protein>
<proteinExistence type="predicted"/>
<evidence type="ECO:0000313" key="2">
    <source>
        <dbReference type="Proteomes" id="UP000789920"/>
    </source>
</evidence>
<gene>
    <name evidence="1" type="ORF">RPERSI_LOCUS25657</name>
</gene>
<accession>A0ACA9S2F2</accession>
<organism evidence="1 2">
    <name type="scientific">Racocetra persica</name>
    <dbReference type="NCBI Taxonomy" id="160502"/>
    <lineage>
        <taxon>Eukaryota</taxon>
        <taxon>Fungi</taxon>
        <taxon>Fungi incertae sedis</taxon>
        <taxon>Mucoromycota</taxon>
        <taxon>Glomeromycotina</taxon>
        <taxon>Glomeromycetes</taxon>
        <taxon>Diversisporales</taxon>
        <taxon>Gigasporaceae</taxon>
        <taxon>Racocetra</taxon>
    </lineage>
</organism>
<evidence type="ECO:0000313" key="1">
    <source>
        <dbReference type="EMBL" id="CAG8821781.1"/>
    </source>
</evidence>
<dbReference type="Proteomes" id="UP000789920">
    <property type="component" value="Unassembled WGS sequence"/>
</dbReference>
<sequence>MSFKYSINNMSATALIEADLNEIIEAQYYKEDYLYLSNAKFEEMINITDDFLITQENVNNINHTNKNNVVDELSKNENINNTNEDISKNITFNTWEEVEIFLQTT</sequence>
<name>A0ACA9S2F2_9GLOM</name>
<dbReference type="EMBL" id="CAJVQC010085348">
    <property type="protein sequence ID" value="CAG8821781.1"/>
    <property type="molecule type" value="Genomic_DNA"/>
</dbReference>